<sequence>PTPCGENGKFTLTFDDVSTGSERDGLLPVSGVSNPYHHLFYANGFVYLPDKWQPYPAISQPNVAMFLPIGASLLPNTPFAGTMLKGEIGAGPRASVDAYWFNAHSGYFGCALSGISNCVLSISGYRYDASIGQEVVAAQQSVTIPACPLFINCHLTQVNFSDDFKTGLSGIQVNAVTEKLGIPQVFMMDDLQLEWWNSSCAAGILRIGHR</sequence>
<evidence type="ECO:0000313" key="3">
    <source>
        <dbReference type="Proteomes" id="UP000799770"/>
    </source>
</evidence>
<evidence type="ECO:0000259" key="1">
    <source>
        <dbReference type="Pfam" id="PF24086"/>
    </source>
</evidence>
<proteinExistence type="predicted"/>
<protein>
    <recommendedName>
        <fullName evidence="1">DUF7371 domain-containing protein</fullName>
    </recommendedName>
</protein>
<organism evidence="2 3">
    <name type="scientific">Lophiotrema nucula</name>
    <dbReference type="NCBI Taxonomy" id="690887"/>
    <lineage>
        <taxon>Eukaryota</taxon>
        <taxon>Fungi</taxon>
        <taxon>Dikarya</taxon>
        <taxon>Ascomycota</taxon>
        <taxon>Pezizomycotina</taxon>
        <taxon>Dothideomycetes</taxon>
        <taxon>Pleosporomycetidae</taxon>
        <taxon>Pleosporales</taxon>
        <taxon>Lophiotremataceae</taxon>
        <taxon>Lophiotrema</taxon>
    </lineage>
</organism>
<keyword evidence="3" id="KW-1185">Reference proteome</keyword>
<dbReference type="InterPro" id="IPR055795">
    <property type="entry name" value="DUF7371"/>
</dbReference>
<reference evidence="2" key="1">
    <citation type="journal article" date="2020" name="Stud. Mycol.">
        <title>101 Dothideomycetes genomes: a test case for predicting lifestyles and emergence of pathogens.</title>
        <authorList>
            <person name="Haridas S."/>
            <person name="Albert R."/>
            <person name="Binder M."/>
            <person name="Bloem J."/>
            <person name="Labutti K."/>
            <person name="Salamov A."/>
            <person name="Andreopoulos B."/>
            <person name="Baker S."/>
            <person name="Barry K."/>
            <person name="Bills G."/>
            <person name="Bluhm B."/>
            <person name="Cannon C."/>
            <person name="Castanera R."/>
            <person name="Culley D."/>
            <person name="Daum C."/>
            <person name="Ezra D."/>
            <person name="Gonzalez J."/>
            <person name="Henrissat B."/>
            <person name="Kuo A."/>
            <person name="Liang C."/>
            <person name="Lipzen A."/>
            <person name="Lutzoni F."/>
            <person name="Magnuson J."/>
            <person name="Mondo S."/>
            <person name="Nolan M."/>
            <person name="Ohm R."/>
            <person name="Pangilinan J."/>
            <person name="Park H.-J."/>
            <person name="Ramirez L."/>
            <person name="Alfaro M."/>
            <person name="Sun H."/>
            <person name="Tritt A."/>
            <person name="Yoshinaga Y."/>
            <person name="Zwiers L.-H."/>
            <person name="Turgeon B."/>
            <person name="Goodwin S."/>
            <person name="Spatafora J."/>
            <person name="Crous P."/>
            <person name="Grigoriev I."/>
        </authorList>
    </citation>
    <scope>NUCLEOTIDE SEQUENCE</scope>
    <source>
        <strain evidence="2">CBS 627.86</strain>
    </source>
</reference>
<dbReference type="OrthoDB" id="5385013at2759"/>
<evidence type="ECO:0000313" key="2">
    <source>
        <dbReference type="EMBL" id="KAF2115495.1"/>
    </source>
</evidence>
<gene>
    <name evidence="2" type="ORF">BDV96DRAFT_493261</name>
</gene>
<dbReference type="Proteomes" id="UP000799770">
    <property type="component" value="Unassembled WGS sequence"/>
</dbReference>
<name>A0A6A5Z875_9PLEO</name>
<feature type="non-terminal residue" evidence="2">
    <location>
        <position position="1"/>
    </location>
</feature>
<dbReference type="EMBL" id="ML977323">
    <property type="protein sequence ID" value="KAF2115495.1"/>
    <property type="molecule type" value="Genomic_DNA"/>
</dbReference>
<dbReference type="AlphaFoldDB" id="A0A6A5Z875"/>
<dbReference type="Pfam" id="PF24086">
    <property type="entry name" value="DUF7371"/>
    <property type="match status" value="1"/>
</dbReference>
<accession>A0A6A5Z875</accession>
<feature type="domain" description="DUF7371" evidence="1">
    <location>
        <begin position="6"/>
        <end position="206"/>
    </location>
</feature>